<dbReference type="HOGENOM" id="CLU_045011_18_0_2"/>
<dbReference type="OrthoDB" id="82046at2157"/>
<dbReference type="Pfam" id="PF13419">
    <property type="entry name" value="HAD_2"/>
    <property type="match status" value="1"/>
</dbReference>
<dbReference type="InterPro" id="IPR041492">
    <property type="entry name" value="HAD_2"/>
</dbReference>
<dbReference type="KEGG" id="mew:MSWAN_0086"/>
<dbReference type="GeneID" id="10667563"/>
<dbReference type="STRING" id="868131.MSWAN_0086"/>
<evidence type="ECO:0000313" key="1">
    <source>
        <dbReference type="EMBL" id="AEG17133.1"/>
    </source>
</evidence>
<keyword evidence="1" id="KW-0378">Hydrolase</keyword>
<evidence type="ECO:0000313" key="2">
    <source>
        <dbReference type="Proteomes" id="UP000009231"/>
    </source>
</evidence>
<proteinExistence type="predicted"/>
<dbReference type="RefSeq" id="WP_013824635.1">
    <property type="nucleotide sequence ID" value="NC_015574.1"/>
</dbReference>
<dbReference type="eggNOG" id="arCOG02292">
    <property type="taxonomic scope" value="Archaea"/>
</dbReference>
<dbReference type="SUPFAM" id="SSF56784">
    <property type="entry name" value="HAD-like"/>
    <property type="match status" value="1"/>
</dbReference>
<dbReference type="GO" id="GO:0006281">
    <property type="term" value="P:DNA repair"/>
    <property type="evidence" value="ECO:0007669"/>
    <property type="project" value="TreeGrafter"/>
</dbReference>
<dbReference type="InterPro" id="IPR050155">
    <property type="entry name" value="HAD-like_hydrolase_sf"/>
</dbReference>
<dbReference type="Proteomes" id="UP000009231">
    <property type="component" value="Chromosome"/>
</dbReference>
<dbReference type="PANTHER" id="PTHR43434:SF1">
    <property type="entry name" value="PHOSPHOGLYCOLATE PHOSPHATASE"/>
    <property type="match status" value="1"/>
</dbReference>
<dbReference type="AlphaFoldDB" id="F6D7Q4"/>
<reference evidence="1 2" key="1">
    <citation type="journal article" date="2014" name="Int. J. Syst. Evol. Microbiol.">
        <title>Methanobacterium paludis sp. nov. and a novel strain of Methanobacterium lacus isolated from northern peatlands.</title>
        <authorList>
            <person name="Cadillo-Quiroz H."/>
            <person name="Brauer S.L."/>
            <person name="Goodson N."/>
            <person name="Yavitt J.B."/>
            <person name="Zinder S.H."/>
        </authorList>
    </citation>
    <scope>NUCLEOTIDE SEQUENCE [LARGE SCALE GENOMIC DNA]</scope>
    <source>
        <strain evidence="2">DSM 25820 / JCM 18151 / SWAN1</strain>
    </source>
</reference>
<dbReference type="InterPro" id="IPR036412">
    <property type="entry name" value="HAD-like_sf"/>
</dbReference>
<dbReference type="GO" id="GO:0005829">
    <property type="term" value="C:cytosol"/>
    <property type="evidence" value="ECO:0007669"/>
    <property type="project" value="TreeGrafter"/>
</dbReference>
<organism evidence="1 2">
    <name type="scientific">Methanobacterium paludis (strain DSM 25820 / JCM 18151 / SWAN1)</name>
    <dbReference type="NCBI Taxonomy" id="868131"/>
    <lineage>
        <taxon>Archaea</taxon>
        <taxon>Methanobacteriati</taxon>
        <taxon>Methanobacteriota</taxon>
        <taxon>Methanomada group</taxon>
        <taxon>Methanobacteria</taxon>
        <taxon>Methanobacteriales</taxon>
        <taxon>Methanobacteriaceae</taxon>
        <taxon>Methanobacterium</taxon>
    </lineage>
</organism>
<dbReference type="GO" id="GO:0008967">
    <property type="term" value="F:phosphoglycolate phosphatase activity"/>
    <property type="evidence" value="ECO:0007669"/>
    <property type="project" value="TreeGrafter"/>
</dbReference>
<protein>
    <submittedName>
        <fullName evidence="1">Haloacid dehalogenase domain protein hydrolase</fullName>
    </submittedName>
</protein>
<accession>F6D7Q4</accession>
<dbReference type="PANTHER" id="PTHR43434">
    <property type="entry name" value="PHOSPHOGLYCOLATE PHOSPHATASE"/>
    <property type="match status" value="1"/>
</dbReference>
<dbReference type="Gene3D" id="3.40.50.1000">
    <property type="entry name" value="HAD superfamily/HAD-like"/>
    <property type="match status" value="1"/>
</dbReference>
<dbReference type="SFLD" id="SFLDG01129">
    <property type="entry name" value="C1.5:_HAD__Beta-PGM__Phosphata"/>
    <property type="match status" value="1"/>
</dbReference>
<gene>
    <name evidence="1" type="ordered locus">MSWAN_0086</name>
</gene>
<name>F6D7Q4_METPW</name>
<dbReference type="InterPro" id="IPR023214">
    <property type="entry name" value="HAD_sf"/>
</dbReference>
<dbReference type="EMBL" id="CP002772">
    <property type="protein sequence ID" value="AEG17133.1"/>
    <property type="molecule type" value="Genomic_DNA"/>
</dbReference>
<dbReference type="InterPro" id="IPR023198">
    <property type="entry name" value="PGP-like_dom2"/>
</dbReference>
<sequence>MKHLALFDIDKTLLVGSHFHYLAMKQAVKNVYGVENPGHVPNLQGMTDLQILYATLSQEGLKQETIDGGIDECMNDMVTYFRKNVIKENIICLDGVKDVLENLKQFGIPRGLVTGNIEQIAWLKLEKIRVKDYFGFGGFGNESADRSLLVRHAVERAGNIYGTFNKENVFVIGDTPRDILAGQKNGVRTVGVATGDFTVDELEATGADFVLQNLKDMKIILKIASEMGIDVNPGSYPVQD</sequence>
<dbReference type="Gene3D" id="1.10.150.240">
    <property type="entry name" value="Putative phosphatase, domain 2"/>
    <property type="match status" value="1"/>
</dbReference>
<keyword evidence="2" id="KW-1185">Reference proteome</keyword>
<dbReference type="SFLD" id="SFLDS00003">
    <property type="entry name" value="Haloacid_Dehalogenase"/>
    <property type="match status" value="1"/>
</dbReference>